<proteinExistence type="predicted"/>
<accession>A0A5B7DGQ7</accession>
<name>A0A5B7DGQ7_PORTR</name>
<organism evidence="1 2">
    <name type="scientific">Portunus trituberculatus</name>
    <name type="common">Swimming crab</name>
    <name type="synonym">Neptunus trituberculatus</name>
    <dbReference type="NCBI Taxonomy" id="210409"/>
    <lineage>
        <taxon>Eukaryota</taxon>
        <taxon>Metazoa</taxon>
        <taxon>Ecdysozoa</taxon>
        <taxon>Arthropoda</taxon>
        <taxon>Crustacea</taxon>
        <taxon>Multicrustacea</taxon>
        <taxon>Malacostraca</taxon>
        <taxon>Eumalacostraca</taxon>
        <taxon>Eucarida</taxon>
        <taxon>Decapoda</taxon>
        <taxon>Pleocyemata</taxon>
        <taxon>Brachyura</taxon>
        <taxon>Eubrachyura</taxon>
        <taxon>Portunoidea</taxon>
        <taxon>Portunidae</taxon>
        <taxon>Portuninae</taxon>
        <taxon>Portunus</taxon>
    </lineage>
</organism>
<sequence length="107" mass="11733">MCLLVTAAPIGREPVMRCGAREDITSELHSSTSLHSISSAFNTHPPEEAVRLGLYSSRLTSNVMHPCTAAAVPHQLPPITYAVRLCFLMLPHTTQPTVRPSRYLHGE</sequence>
<evidence type="ECO:0000313" key="1">
    <source>
        <dbReference type="EMBL" id="MPC20275.1"/>
    </source>
</evidence>
<dbReference type="EMBL" id="VSRR010000854">
    <property type="protein sequence ID" value="MPC20275.1"/>
    <property type="molecule type" value="Genomic_DNA"/>
</dbReference>
<protein>
    <submittedName>
        <fullName evidence="1">Uncharacterized protein</fullName>
    </submittedName>
</protein>
<evidence type="ECO:0000313" key="2">
    <source>
        <dbReference type="Proteomes" id="UP000324222"/>
    </source>
</evidence>
<dbReference type="AlphaFoldDB" id="A0A5B7DGQ7"/>
<reference evidence="1 2" key="1">
    <citation type="submission" date="2019-05" db="EMBL/GenBank/DDBJ databases">
        <title>Another draft genome of Portunus trituberculatus and its Hox gene families provides insights of decapod evolution.</title>
        <authorList>
            <person name="Jeong J.-H."/>
            <person name="Song I."/>
            <person name="Kim S."/>
            <person name="Choi T."/>
            <person name="Kim D."/>
            <person name="Ryu S."/>
            <person name="Kim W."/>
        </authorList>
    </citation>
    <scope>NUCLEOTIDE SEQUENCE [LARGE SCALE GENOMIC DNA]</scope>
    <source>
        <tissue evidence="1">Muscle</tissue>
    </source>
</reference>
<gene>
    <name evidence="1" type="ORF">E2C01_013211</name>
</gene>
<comment type="caution">
    <text evidence="1">The sequence shown here is derived from an EMBL/GenBank/DDBJ whole genome shotgun (WGS) entry which is preliminary data.</text>
</comment>
<keyword evidence="2" id="KW-1185">Reference proteome</keyword>
<dbReference type="Proteomes" id="UP000324222">
    <property type="component" value="Unassembled WGS sequence"/>
</dbReference>